<sequence>MLPSGEEVFREGRLHWVRWASVEVEFEVEGPGAEGVEALEGVPASVEVMVTPALLALWVQRVLALVKLAPLLGV</sequence>
<proteinExistence type="predicted"/>
<organism evidence="1">
    <name type="scientific">Anguilla anguilla</name>
    <name type="common">European freshwater eel</name>
    <name type="synonym">Muraena anguilla</name>
    <dbReference type="NCBI Taxonomy" id="7936"/>
    <lineage>
        <taxon>Eukaryota</taxon>
        <taxon>Metazoa</taxon>
        <taxon>Chordata</taxon>
        <taxon>Craniata</taxon>
        <taxon>Vertebrata</taxon>
        <taxon>Euteleostomi</taxon>
        <taxon>Actinopterygii</taxon>
        <taxon>Neopterygii</taxon>
        <taxon>Teleostei</taxon>
        <taxon>Anguilliformes</taxon>
        <taxon>Anguillidae</taxon>
        <taxon>Anguilla</taxon>
    </lineage>
</organism>
<name>A0A0E9WI97_ANGAN</name>
<protein>
    <submittedName>
        <fullName evidence="1">Uncharacterized protein</fullName>
    </submittedName>
</protein>
<reference evidence="1" key="1">
    <citation type="submission" date="2014-11" db="EMBL/GenBank/DDBJ databases">
        <authorList>
            <person name="Amaro Gonzalez C."/>
        </authorList>
    </citation>
    <scope>NUCLEOTIDE SEQUENCE</scope>
</reference>
<evidence type="ECO:0000313" key="1">
    <source>
        <dbReference type="EMBL" id="JAH90124.1"/>
    </source>
</evidence>
<dbReference type="AlphaFoldDB" id="A0A0E9WI97"/>
<reference evidence="1" key="2">
    <citation type="journal article" date="2015" name="Fish Shellfish Immunol.">
        <title>Early steps in the European eel (Anguilla anguilla)-Vibrio vulnificus interaction in the gills: Role of the RtxA13 toxin.</title>
        <authorList>
            <person name="Callol A."/>
            <person name="Pajuelo D."/>
            <person name="Ebbesson L."/>
            <person name="Teles M."/>
            <person name="MacKenzie S."/>
            <person name="Amaro C."/>
        </authorList>
    </citation>
    <scope>NUCLEOTIDE SEQUENCE</scope>
</reference>
<accession>A0A0E9WI97</accession>
<dbReference type="EMBL" id="GBXM01018453">
    <property type="protein sequence ID" value="JAH90124.1"/>
    <property type="molecule type" value="Transcribed_RNA"/>
</dbReference>